<dbReference type="Proteomes" id="UP000594468">
    <property type="component" value="Chromosome"/>
</dbReference>
<name>A0A7S8EAW4_9CHLR</name>
<feature type="transmembrane region" description="Helical" evidence="2">
    <location>
        <begin position="26"/>
        <end position="53"/>
    </location>
</feature>
<dbReference type="PANTHER" id="PTHR47572">
    <property type="entry name" value="LIPOPROTEIN-RELATED"/>
    <property type="match status" value="1"/>
</dbReference>
<dbReference type="PANTHER" id="PTHR47572:SF4">
    <property type="entry name" value="LACTONASE DRP35"/>
    <property type="match status" value="1"/>
</dbReference>
<dbReference type="SUPFAM" id="SSF63829">
    <property type="entry name" value="Calcium-dependent phosphotriesterase"/>
    <property type="match status" value="1"/>
</dbReference>
<dbReference type="RefSeq" id="WP_195171627.1">
    <property type="nucleotide sequence ID" value="NZ_CP062983.1"/>
</dbReference>
<dbReference type="InterPro" id="IPR011042">
    <property type="entry name" value="6-blade_b-propeller_TolB-like"/>
</dbReference>
<sequence length="367" mass="39511">MSQSPQPTARPSMTDRIQNLPATLRIIIFVGGSLMALLACVVVTVLVIVLIAYNQPRTEAVAMQEDVTIQEFAQLPDDDAYPSSLALAEDGTLYTASYQSGTVWAISPEGEVTELASTRDQIGAVIAIEIAPDGTLYALDHSDPIAVQGGVLWHISGPGYLSEAVTLPVADGATPLFFDDLAIDSDGTVYISERVEDRIWRWQPGTDAAESWWQAPTRDDAAQQSPGGLAYDPVNNAIVVADAALNTLSRIPIDADDPQAATEQIYRYIGEPENTPAFDGLTITADGTIYVTALGLNSVARLDGDTLTYLAQGFRGSSDVAFDAGRNLLYVNNWDQSHLQPQTVFLFFRMYVPPSLPFGIDVLSLPG</sequence>
<gene>
    <name evidence="3" type="ORF">G4Y79_04025</name>
</gene>
<keyword evidence="2" id="KW-1133">Transmembrane helix</keyword>
<evidence type="ECO:0000256" key="1">
    <source>
        <dbReference type="ARBA" id="ARBA00008853"/>
    </source>
</evidence>
<dbReference type="GO" id="GO:0016787">
    <property type="term" value="F:hydrolase activity"/>
    <property type="evidence" value="ECO:0007669"/>
    <property type="project" value="UniProtKB-KW"/>
</dbReference>
<accession>A0A7S8EAW4</accession>
<protein>
    <submittedName>
        <fullName evidence="3">SMP-30/gluconolactonase/LRE family protein</fullName>
    </submittedName>
</protein>
<dbReference type="InterPro" id="IPR051262">
    <property type="entry name" value="SMP-30/CGR1_Lactonase"/>
</dbReference>
<evidence type="ECO:0000313" key="3">
    <source>
        <dbReference type="EMBL" id="QPC83561.1"/>
    </source>
</evidence>
<proteinExistence type="inferred from homology"/>
<comment type="similarity">
    <text evidence="1">Belongs to the SMP-30/CGR1 family.</text>
</comment>
<keyword evidence="2" id="KW-0472">Membrane</keyword>
<dbReference type="Gene3D" id="2.120.10.30">
    <property type="entry name" value="TolB, C-terminal domain"/>
    <property type="match status" value="1"/>
</dbReference>
<dbReference type="KEGG" id="pmet:G4Y79_04025"/>
<keyword evidence="4" id="KW-1185">Reference proteome</keyword>
<dbReference type="AlphaFoldDB" id="A0A7S8EAW4"/>
<evidence type="ECO:0000256" key="2">
    <source>
        <dbReference type="SAM" id="Phobius"/>
    </source>
</evidence>
<reference evidence="3 4" key="1">
    <citation type="submission" date="2020-02" db="EMBL/GenBank/DDBJ databases">
        <authorList>
            <person name="Zheng R.K."/>
            <person name="Sun C.M."/>
        </authorList>
    </citation>
    <scope>NUCLEOTIDE SEQUENCE [LARGE SCALE GENOMIC DNA]</scope>
    <source>
        <strain evidence="4">rifampicinis</strain>
    </source>
</reference>
<organism evidence="3 4">
    <name type="scientific">Phototrophicus methaneseepsis</name>
    <dbReference type="NCBI Taxonomy" id="2710758"/>
    <lineage>
        <taxon>Bacteria</taxon>
        <taxon>Bacillati</taxon>
        <taxon>Chloroflexota</taxon>
        <taxon>Candidatus Thermofontia</taxon>
        <taxon>Phototrophicales</taxon>
        <taxon>Phototrophicaceae</taxon>
        <taxon>Phototrophicus</taxon>
    </lineage>
</organism>
<keyword evidence="2" id="KW-0812">Transmembrane</keyword>
<evidence type="ECO:0000313" key="4">
    <source>
        <dbReference type="Proteomes" id="UP000594468"/>
    </source>
</evidence>
<dbReference type="EMBL" id="CP062983">
    <property type="protein sequence ID" value="QPC83561.1"/>
    <property type="molecule type" value="Genomic_DNA"/>
</dbReference>